<keyword evidence="6" id="KW-0902">Two-component regulatory system</keyword>
<keyword evidence="12" id="KW-1185">Reference proteome</keyword>
<dbReference type="PROSITE" id="PS50112">
    <property type="entry name" value="PAS"/>
    <property type="match status" value="1"/>
</dbReference>
<dbReference type="PROSITE" id="PS50109">
    <property type="entry name" value="HIS_KIN"/>
    <property type="match status" value="1"/>
</dbReference>
<keyword evidence="5" id="KW-0418">Kinase</keyword>
<dbReference type="SMART" id="SM00387">
    <property type="entry name" value="HATPase_c"/>
    <property type="match status" value="1"/>
</dbReference>
<evidence type="ECO:0000256" key="2">
    <source>
        <dbReference type="ARBA" id="ARBA00012438"/>
    </source>
</evidence>
<dbReference type="SUPFAM" id="SSF47384">
    <property type="entry name" value="Homodimeric domain of signal transducing histidine kinase"/>
    <property type="match status" value="1"/>
</dbReference>
<dbReference type="InterPro" id="IPR013767">
    <property type="entry name" value="PAS_fold"/>
</dbReference>
<dbReference type="PROSITE" id="PS50113">
    <property type="entry name" value="PAC"/>
    <property type="match status" value="2"/>
</dbReference>
<dbReference type="Pfam" id="PF00512">
    <property type="entry name" value="HisKA"/>
    <property type="match status" value="1"/>
</dbReference>
<proteinExistence type="predicted"/>
<evidence type="ECO:0000256" key="1">
    <source>
        <dbReference type="ARBA" id="ARBA00000085"/>
    </source>
</evidence>
<evidence type="ECO:0000256" key="5">
    <source>
        <dbReference type="ARBA" id="ARBA00022777"/>
    </source>
</evidence>
<dbReference type="InterPro" id="IPR003661">
    <property type="entry name" value="HisK_dim/P_dom"/>
</dbReference>
<dbReference type="InterPro" id="IPR000700">
    <property type="entry name" value="PAS-assoc_C"/>
</dbReference>
<feature type="domain" description="PAC" evidence="10">
    <location>
        <begin position="99"/>
        <end position="151"/>
    </location>
</feature>
<dbReference type="SUPFAM" id="SSF55874">
    <property type="entry name" value="ATPase domain of HSP90 chaperone/DNA topoisomerase II/histidine kinase"/>
    <property type="match status" value="1"/>
</dbReference>
<dbReference type="GO" id="GO:0000155">
    <property type="term" value="F:phosphorelay sensor kinase activity"/>
    <property type="evidence" value="ECO:0007669"/>
    <property type="project" value="InterPro"/>
</dbReference>
<dbReference type="GO" id="GO:0005886">
    <property type="term" value="C:plasma membrane"/>
    <property type="evidence" value="ECO:0007669"/>
    <property type="project" value="TreeGrafter"/>
</dbReference>
<dbReference type="Gene3D" id="1.10.287.130">
    <property type="match status" value="1"/>
</dbReference>
<evidence type="ECO:0000259" key="10">
    <source>
        <dbReference type="PROSITE" id="PS50113"/>
    </source>
</evidence>
<keyword evidence="3" id="KW-0597">Phosphoprotein</keyword>
<accession>A0A4R5UV02</accession>
<dbReference type="Pfam" id="PF02518">
    <property type="entry name" value="HATPase_c"/>
    <property type="match status" value="1"/>
</dbReference>
<dbReference type="CDD" id="cd00082">
    <property type="entry name" value="HisKA"/>
    <property type="match status" value="1"/>
</dbReference>
<dbReference type="InterPro" id="IPR003594">
    <property type="entry name" value="HATPase_dom"/>
</dbReference>
<name>A0A4R5UV02_9RHOB</name>
<dbReference type="Gene3D" id="3.30.450.20">
    <property type="entry name" value="PAS domain"/>
    <property type="match status" value="2"/>
</dbReference>
<dbReference type="InterPro" id="IPR004358">
    <property type="entry name" value="Sig_transdc_His_kin-like_C"/>
</dbReference>
<dbReference type="CDD" id="cd00130">
    <property type="entry name" value="PAS"/>
    <property type="match status" value="1"/>
</dbReference>
<keyword evidence="7" id="KW-0472">Membrane</keyword>
<dbReference type="PRINTS" id="PR00344">
    <property type="entry name" value="BCTRLSENSOR"/>
</dbReference>
<dbReference type="FunFam" id="3.30.565.10:FF:000006">
    <property type="entry name" value="Sensor histidine kinase WalK"/>
    <property type="match status" value="1"/>
</dbReference>
<dbReference type="FunFam" id="1.10.287.130:FF:000001">
    <property type="entry name" value="Two-component sensor histidine kinase"/>
    <property type="match status" value="1"/>
</dbReference>
<organism evidence="11 12">
    <name type="scientific">Antarcticimicrobium luteum</name>
    <dbReference type="NCBI Taxonomy" id="2547397"/>
    <lineage>
        <taxon>Bacteria</taxon>
        <taxon>Pseudomonadati</taxon>
        <taxon>Pseudomonadota</taxon>
        <taxon>Alphaproteobacteria</taxon>
        <taxon>Rhodobacterales</taxon>
        <taxon>Paracoccaceae</taxon>
        <taxon>Antarcticimicrobium</taxon>
    </lineage>
</organism>
<dbReference type="SMART" id="SM00388">
    <property type="entry name" value="HisKA"/>
    <property type="match status" value="1"/>
</dbReference>
<evidence type="ECO:0000259" key="8">
    <source>
        <dbReference type="PROSITE" id="PS50109"/>
    </source>
</evidence>
<feature type="domain" description="Histidine kinase" evidence="8">
    <location>
        <begin position="277"/>
        <end position="496"/>
    </location>
</feature>
<dbReference type="InterPro" id="IPR001610">
    <property type="entry name" value="PAC"/>
</dbReference>
<evidence type="ECO:0000256" key="6">
    <source>
        <dbReference type="ARBA" id="ARBA00023012"/>
    </source>
</evidence>
<comment type="caution">
    <text evidence="11">The sequence shown here is derived from an EMBL/GenBank/DDBJ whole genome shotgun (WGS) entry which is preliminary data.</text>
</comment>
<dbReference type="OrthoDB" id="7179697at2"/>
<dbReference type="Gene3D" id="3.30.565.10">
    <property type="entry name" value="Histidine kinase-like ATPase, C-terminal domain"/>
    <property type="match status" value="1"/>
</dbReference>
<dbReference type="RefSeq" id="WP_133361066.1">
    <property type="nucleotide sequence ID" value="NZ_SMUV01000072.1"/>
</dbReference>
<dbReference type="PANTHER" id="PTHR43047:SF72">
    <property type="entry name" value="OSMOSENSING HISTIDINE PROTEIN KINASE SLN1"/>
    <property type="match status" value="1"/>
</dbReference>
<reference evidence="11 12" key="1">
    <citation type="submission" date="2019-03" db="EMBL/GenBank/DDBJ databases">
        <title>Ruegeria lutea sp. nov., a novel strain, isolated from marine sediment, the Masan Bay, South Korea.</title>
        <authorList>
            <person name="Kim J."/>
            <person name="Kim D.-Y."/>
            <person name="Lee S.-S."/>
        </authorList>
    </citation>
    <scope>NUCLEOTIDE SEQUENCE [LARGE SCALE GENOMIC DNA]</scope>
    <source>
        <strain evidence="11 12">318-1</strain>
    </source>
</reference>
<dbReference type="InterPro" id="IPR005467">
    <property type="entry name" value="His_kinase_dom"/>
</dbReference>
<keyword evidence="4" id="KW-0808">Transferase</keyword>
<dbReference type="InterPro" id="IPR036890">
    <property type="entry name" value="HATPase_C_sf"/>
</dbReference>
<dbReference type="Proteomes" id="UP000295301">
    <property type="component" value="Unassembled WGS sequence"/>
</dbReference>
<dbReference type="InterPro" id="IPR000014">
    <property type="entry name" value="PAS"/>
</dbReference>
<dbReference type="EC" id="2.7.13.3" evidence="2"/>
<dbReference type="EMBL" id="SMUV01000072">
    <property type="protein sequence ID" value="TDK43060.1"/>
    <property type="molecule type" value="Genomic_DNA"/>
</dbReference>
<dbReference type="InterPro" id="IPR035965">
    <property type="entry name" value="PAS-like_dom_sf"/>
</dbReference>
<evidence type="ECO:0000256" key="4">
    <source>
        <dbReference type="ARBA" id="ARBA00022679"/>
    </source>
</evidence>
<evidence type="ECO:0000259" key="9">
    <source>
        <dbReference type="PROSITE" id="PS50112"/>
    </source>
</evidence>
<dbReference type="AlphaFoldDB" id="A0A4R5UV02"/>
<comment type="catalytic activity">
    <reaction evidence="1">
        <text>ATP + protein L-histidine = ADP + protein N-phospho-L-histidine.</text>
        <dbReference type="EC" id="2.7.13.3"/>
    </reaction>
</comment>
<evidence type="ECO:0000256" key="3">
    <source>
        <dbReference type="ARBA" id="ARBA00022553"/>
    </source>
</evidence>
<feature type="domain" description="PAS" evidence="9">
    <location>
        <begin position="27"/>
        <end position="83"/>
    </location>
</feature>
<dbReference type="InterPro" id="IPR036097">
    <property type="entry name" value="HisK_dim/P_sf"/>
</dbReference>
<dbReference type="NCBIfam" id="TIGR00229">
    <property type="entry name" value="sensory_box"/>
    <property type="match status" value="2"/>
</dbReference>
<feature type="domain" description="PAC" evidence="10">
    <location>
        <begin position="222"/>
        <end position="273"/>
    </location>
</feature>
<dbReference type="SMART" id="SM00091">
    <property type="entry name" value="PAS"/>
    <property type="match status" value="1"/>
</dbReference>
<gene>
    <name evidence="11" type="ORF">E1832_17510</name>
</gene>
<evidence type="ECO:0000256" key="7">
    <source>
        <dbReference type="ARBA" id="ARBA00023136"/>
    </source>
</evidence>
<protein>
    <recommendedName>
        <fullName evidence="2">histidine kinase</fullName>
        <ecNumber evidence="2">2.7.13.3</ecNumber>
    </recommendedName>
</protein>
<dbReference type="PANTHER" id="PTHR43047">
    <property type="entry name" value="TWO-COMPONENT HISTIDINE PROTEIN KINASE"/>
    <property type="match status" value="1"/>
</dbReference>
<evidence type="ECO:0000313" key="12">
    <source>
        <dbReference type="Proteomes" id="UP000295301"/>
    </source>
</evidence>
<evidence type="ECO:0000313" key="11">
    <source>
        <dbReference type="EMBL" id="TDK43060.1"/>
    </source>
</evidence>
<dbReference type="GO" id="GO:0009927">
    <property type="term" value="F:histidine phosphotransfer kinase activity"/>
    <property type="evidence" value="ECO:0007669"/>
    <property type="project" value="TreeGrafter"/>
</dbReference>
<dbReference type="SUPFAM" id="SSF55785">
    <property type="entry name" value="PYP-like sensor domain (PAS domain)"/>
    <property type="match status" value="2"/>
</dbReference>
<sequence>MTGRMVDPDLATLFPTIIRRSAGVGAGESFLAYALDQHALVSVADADEKIIYVNDLFAEISGYAKDELIGQTHRILRSEEHPQAFYDALWATISSGKTWSGEIKHIRKNGEPYWVKATVVPFFSPSGRPEKFLSIHTDITDVKQAEAQLQRQMSFDLIKDEIYLFWPDTLKVFYVNRSGRIRLRSLGSTMTNLTSFKMLHGVSEQALCDRLAPLISGGRKWTTFEAEQMRRDGRTTPVEVTIQLIRPADENPRFLAHVRNISQRKQAEVAKQQFVANVSHELRTPLTAIKGAFGLIKTGVQRKTPEQAGQLAEMGLKNTARLEGLIENLLDMERIATGRMTSNLATVDLCRVIEAAVSDIASYKPAKGVQVRVQVADDLLHVKADVVGLSKVFGILLSNAVKFSHDGGEVTVHAHRDGARVSVRVIDTGVGIPKHFLPQMFTPFTQADSSDTRRSDGAGVGLAIARSIVEEHGGSIELRSVEGEGTEVSFYLIAHIGTVSEHPGDS</sequence>
<dbReference type="Pfam" id="PF00989">
    <property type="entry name" value="PAS"/>
    <property type="match status" value="1"/>
</dbReference>
<dbReference type="SMART" id="SM00086">
    <property type="entry name" value="PAC"/>
    <property type="match status" value="2"/>
</dbReference>